<feature type="transmembrane region" description="Helical" evidence="1">
    <location>
        <begin position="309"/>
        <end position="326"/>
    </location>
</feature>
<keyword evidence="1" id="KW-0812">Transmembrane</keyword>
<evidence type="ECO:0000313" key="3">
    <source>
        <dbReference type="Proteomes" id="UP000031967"/>
    </source>
</evidence>
<name>A0ABR5AJE9_9BACL</name>
<feature type="transmembrane region" description="Helical" evidence="1">
    <location>
        <begin position="134"/>
        <end position="154"/>
    </location>
</feature>
<protein>
    <recommendedName>
        <fullName evidence="4">Spore germination protein</fullName>
    </recommendedName>
</protein>
<keyword evidence="3" id="KW-1185">Reference proteome</keyword>
<comment type="caution">
    <text evidence="2">The sequence shown here is derived from an EMBL/GenBank/DDBJ whole genome shotgun (WGS) entry which is preliminary data.</text>
</comment>
<keyword evidence="1" id="KW-1133">Transmembrane helix</keyword>
<proteinExistence type="predicted"/>
<feature type="transmembrane region" description="Helical" evidence="1">
    <location>
        <begin position="74"/>
        <end position="98"/>
    </location>
</feature>
<feature type="transmembrane region" description="Helical" evidence="1">
    <location>
        <begin position="110"/>
        <end position="128"/>
    </location>
</feature>
<accession>A0ABR5AJE9</accession>
<feature type="transmembrane region" description="Helical" evidence="1">
    <location>
        <begin position="6"/>
        <end position="26"/>
    </location>
</feature>
<keyword evidence="1" id="KW-0472">Membrane</keyword>
<evidence type="ECO:0008006" key="4">
    <source>
        <dbReference type="Google" id="ProtNLM"/>
    </source>
</evidence>
<evidence type="ECO:0000313" key="2">
    <source>
        <dbReference type="EMBL" id="KIL40482.1"/>
    </source>
</evidence>
<dbReference type="EMBL" id="JXAK01000020">
    <property type="protein sequence ID" value="KIL40482.1"/>
    <property type="molecule type" value="Genomic_DNA"/>
</dbReference>
<feature type="transmembrane region" description="Helical" evidence="1">
    <location>
        <begin position="338"/>
        <end position="357"/>
    </location>
</feature>
<organism evidence="2 3">
    <name type="scientific">Gordoniibacillus kamchatkensis</name>
    <dbReference type="NCBI Taxonomy" id="1590651"/>
    <lineage>
        <taxon>Bacteria</taxon>
        <taxon>Bacillati</taxon>
        <taxon>Bacillota</taxon>
        <taxon>Bacilli</taxon>
        <taxon>Bacillales</taxon>
        <taxon>Paenibacillaceae</taxon>
        <taxon>Gordoniibacillus</taxon>
    </lineage>
</organism>
<sequence>MNRYFYYSILMCMLVNTIIYVPNILFAHRHNSALTGMLLSVVIGSCLAVIFSKAMMNKQGQGLPELLTQHLPLWIKGVVLIYLGFMWFAAGSIVLIVYSIILKRFIIEDINLEVLIILLMSVVVWSASKPTKTILYLLEIVMVINVPLVSIILFKALSSKYMNWYGIWNIASDNVMKLPNLDVVAAATYLFTGYINQAIFNREFDGRFCPKHLWAIPFLGLTILSTTFFIPIGFHGTEGVGHFVYPWVSTADSLRMEFGFVERVVYLFLLLYLSLTLIFVTVTWHVGYRLIESISQKQFPIRSWSLKPIVVFGSFMLITIFLAYFLNEKQHLILGTYWLRLRFWSELGLVLYVYYLSRKGKTT</sequence>
<evidence type="ECO:0000256" key="1">
    <source>
        <dbReference type="SAM" id="Phobius"/>
    </source>
</evidence>
<reference evidence="2 3" key="1">
    <citation type="submission" date="2014-12" db="EMBL/GenBank/DDBJ databases">
        <title>Draft genome sequence of Paenibacillus kamchatkensis strain B-2647.</title>
        <authorList>
            <person name="Karlyshev A.V."/>
            <person name="Kudryashova E.B."/>
        </authorList>
    </citation>
    <scope>NUCLEOTIDE SEQUENCE [LARGE SCALE GENOMIC DNA]</scope>
    <source>
        <strain evidence="2 3">VKM B-2647</strain>
    </source>
</reference>
<feature type="transmembrane region" description="Helical" evidence="1">
    <location>
        <begin position="33"/>
        <end position="54"/>
    </location>
</feature>
<feature type="transmembrane region" description="Helical" evidence="1">
    <location>
        <begin position="264"/>
        <end position="288"/>
    </location>
</feature>
<gene>
    <name evidence="2" type="ORF">SD70_12935</name>
</gene>
<dbReference type="Pfam" id="PF03845">
    <property type="entry name" value="Spore_permease"/>
    <property type="match status" value="1"/>
</dbReference>
<dbReference type="InterPro" id="IPR004761">
    <property type="entry name" value="Spore_GerAB"/>
</dbReference>
<dbReference type="Proteomes" id="UP000031967">
    <property type="component" value="Unassembled WGS sequence"/>
</dbReference>
<feature type="transmembrane region" description="Helical" evidence="1">
    <location>
        <begin position="212"/>
        <end position="234"/>
    </location>
</feature>